<organism evidence="4 5">
    <name type="scientific">Virgisporangium aliadipatigenens</name>
    <dbReference type="NCBI Taxonomy" id="741659"/>
    <lineage>
        <taxon>Bacteria</taxon>
        <taxon>Bacillati</taxon>
        <taxon>Actinomycetota</taxon>
        <taxon>Actinomycetes</taxon>
        <taxon>Micromonosporales</taxon>
        <taxon>Micromonosporaceae</taxon>
        <taxon>Virgisporangium</taxon>
    </lineage>
</organism>
<evidence type="ECO:0000259" key="1">
    <source>
        <dbReference type="Pfam" id="PF00004"/>
    </source>
</evidence>
<proteinExistence type="predicted"/>
<comment type="caution">
    <text evidence="4">The sequence shown here is derived from an EMBL/GenBank/DDBJ whole genome shotgun (WGS) entry which is preliminary data.</text>
</comment>
<feature type="domain" description="DUF3686" evidence="2">
    <location>
        <begin position="32"/>
        <end position="438"/>
    </location>
</feature>
<dbReference type="Pfam" id="PF00004">
    <property type="entry name" value="AAA"/>
    <property type="match status" value="1"/>
</dbReference>
<dbReference type="InterPro" id="IPR020958">
    <property type="entry name" value="DUF3686"/>
</dbReference>
<reference evidence="4" key="1">
    <citation type="submission" date="2021-01" db="EMBL/GenBank/DDBJ databases">
        <title>Whole genome shotgun sequence of Virgisporangium aliadipatigenens NBRC 105644.</title>
        <authorList>
            <person name="Komaki H."/>
            <person name="Tamura T."/>
        </authorList>
    </citation>
    <scope>NUCLEOTIDE SEQUENCE</scope>
    <source>
        <strain evidence="4">NBRC 105644</strain>
    </source>
</reference>
<evidence type="ECO:0008006" key="6">
    <source>
        <dbReference type="Google" id="ProtNLM"/>
    </source>
</evidence>
<dbReference type="InterPro" id="IPR003959">
    <property type="entry name" value="ATPase_AAA_core"/>
</dbReference>
<feature type="domain" description="ATPase AAA-type core" evidence="1">
    <location>
        <begin position="1256"/>
        <end position="1305"/>
    </location>
</feature>
<dbReference type="InterPro" id="IPR057224">
    <property type="entry name" value="DUF7902"/>
</dbReference>
<name>A0A8J4DNI5_9ACTN</name>
<protein>
    <recommendedName>
        <fullName evidence="6">DNA repair ATPase</fullName>
    </recommendedName>
</protein>
<evidence type="ECO:0000313" key="4">
    <source>
        <dbReference type="EMBL" id="GIJ43856.1"/>
    </source>
</evidence>
<dbReference type="GO" id="GO:0016887">
    <property type="term" value="F:ATP hydrolysis activity"/>
    <property type="evidence" value="ECO:0007669"/>
    <property type="project" value="InterPro"/>
</dbReference>
<dbReference type="SUPFAM" id="SSF52540">
    <property type="entry name" value="P-loop containing nucleoside triphosphate hydrolases"/>
    <property type="match status" value="1"/>
</dbReference>
<dbReference type="Pfam" id="PF25472">
    <property type="entry name" value="DUF7902"/>
    <property type="match status" value="1"/>
</dbReference>
<dbReference type="RefSeq" id="WP_203897392.1">
    <property type="nucleotide sequence ID" value="NZ_BOPF01000002.1"/>
</dbReference>
<evidence type="ECO:0000259" key="2">
    <source>
        <dbReference type="Pfam" id="PF12458"/>
    </source>
</evidence>
<dbReference type="EMBL" id="BOPF01000002">
    <property type="protein sequence ID" value="GIJ43856.1"/>
    <property type="molecule type" value="Genomic_DNA"/>
</dbReference>
<keyword evidence="5" id="KW-1185">Reference proteome</keyword>
<dbReference type="InterPro" id="IPR027417">
    <property type="entry name" value="P-loop_NTPase"/>
</dbReference>
<dbReference type="Proteomes" id="UP000619260">
    <property type="component" value="Unassembled WGS sequence"/>
</dbReference>
<evidence type="ECO:0000313" key="5">
    <source>
        <dbReference type="Proteomes" id="UP000619260"/>
    </source>
</evidence>
<evidence type="ECO:0000259" key="3">
    <source>
        <dbReference type="Pfam" id="PF25472"/>
    </source>
</evidence>
<sequence>MTALAVAPVAAGGPDDGTYAVLRDRLAGRAAELARRVALLESRRVAEFGDPGLRLLRTGRLAWDGAATPVDIVAVDGKLLVGVRPRRAGGVDDVLRAYTVDGAPAQPAWLADERLLADVATLFRYFRDARLTDLRVADGLLLAVFRTGPDLRVLRWEVSPDGVRYLDDRGQSPVADGEPPWTRAAREDFVDGAVAAPGGLSVRVHGGQLTVSARPDDRVWSEPVDEPLQSLADLAVAWTVAEPLVLLRIRPYGETVERFLICHPPSGTVTRVDAVGQGCRLLPDGHGVVFPGGYHLATGEGRTFSVDAADLAFDGAVRAADGTDVLYAFRSPVDGRTLLMPYSAVRREVPAPLVGRGYALCDDGTLVLLRDDFVTQVWRTPFATVAAPRSDGPLARIGNADLAAAVADASALHRLAVGSTPAPDQVRTACARLLDRYHWLGDADVGDLRAPVVAVRDAAARVAAERVRVDALAAATASTVDAAAERVVSLAHRSVRPRTSAEWTTRIASLRRERAGLAALHDLPHADRTRLTGLADEMDAALAAAGRDVVALLSAPGGFAEQEERVGALEARAAAIAAGPPAGGPGPAGGSGAASATGVAAAGGMGAAGAAGTGPLAAGVAAGPSGGGDGGRSGGGAYAAGAAVVADVRTEADALRALGDLVGGLDDVDPAARADVLARTGVLLGRLNAVRTTLDAHLRELRGGAERAAFAAELALLRQAVPTALDGADTPDACDAGLTGLLQRLTDLDARRPETAPAAAVDDLRADVVEAFAERRQALAGERAERVRRRTETARRCLDAIRERTATLSTVEELDPLVARLRAVLGQLRDLGEAAAAEEFEGRLAAVRLDALRILRDRADLYAEDGTVRLGRHRFAVHTRPMELTLVADGDGTALVVSGTDYREPVRDPALAGGHRAATVPSESPRVYRAEYLAVSLLDAVRAGADPRAAVDEAVLTRLDEGYTRGVHDRDAERILRALADLDARVGLLRHPPDVRAAAQLFWAHGPVGPLWSVRARSLARAARTFDTAPAAARAALAREIDAAAGPFLAEWGVPAAPGDYLVAELAAGPEGFVSGRGARDLLDRFAGTLGPAWETLLADLNALEQSPVDRYRLAAAWLAGFESGPDLPEAVALLACAVPRYPDDTDATSTVDGLVGTHPRVVDGTLTLRLDEVLVRVGRFAAEEVPVARAYRAARREVLRRAEERLRPAEFRARVPDGFRRNRLVDEVYLPLVGENLARQLGAVGSGPVERSGLLMLVSPPGYGKTTLMEYVASRLGLLFIRVNGPALGHRTVSLDPARAPDAAAAREVEKVTFALELGTNVLLYVDDIQHTSPELLQRFVPLCDAQRRMEGVRDGVARTYDLRGRRFAVCLAGNPYTGHGERFRVPDMLTNRADVWNLGDVTAGRDDLFALSFLENALAVNPVLAPLSTVDGVDLTERARADDEIAVVLRHVTHARDVVRAVNRTYLDSATRPDGAPFLLQGSYRDLNAIAARILPVMDRAEVDGLVAEHYRGQAQTLTRHAAENLRRFAELTRPLSSP</sequence>
<dbReference type="Gene3D" id="3.40.50.300">
    <property type="entry name" value="P-loop containing nucleotide triphosphate hydrolases"/>
    <property type="match status" value="1"/>
</dbReference>
<feature type="domain" description="DUF7902" evidence="3">
    <location>
        <begin position="639"/>
        <end position="699"/>
    </location>
</feature>
<accession>A0A8J4DNI5</accession>
<dbReference type="GO" id="GO:0005524">
    <property type="term" value="F:ATP binding"/>
    <property type="evidence" value="ECO:0007669"/>
    <property type="project" value="InterPro"/>
</dbReference>
<dbReference type="Pfam" id="PF12458">
    <property type="entry name" value="DUF3686"/>
    <property type="match status" value="1"/>
</dbReference>
<gene>
    <name evidence="4" type="ORF">Val02_07420</name>
</gene>